<dbReference type="AlphaFoldDB" id="A4CCP0"/>
<proteinExistence type="predicted"/>
<organism evidence="2 3">
    <name type="scientific">Pseudoalteromonas tunicata D2</name>
    <dbReference type="NCBI Taxonomy" id="87626"/>
    <lineage>
        <taxon>Bacteria</taxon>
        <taxon>Pseudomonadati</taxon>
        <taxon>Pseudomonadota</taxon>
        <taxon>Gammaproteobacteria</taxon>
        <taxon>Alteromonadales</taxon>
        <taxon>Pseudoalteromonadaceae</taxon>
        <taxon>Pseudoalteromonas</taxon>
    </lineage>
</organism>
<dbReference type="InterPro" id="IPR025309">
    <property type="entry name" value="KTSC_dom"/>
</dbReference>
<dbReference type="Proteomes" id="UP000006201">
    <property type="component" value="Unassembled WGS sequence"/>
</dbReference>
<dbReference type="OrthoDB" id="8612029at2"/>
<gene>
    <name evidence="2" type="ORF">PTD2_14877</name>
</gene>
<evidence type="ECO:0000259" key="1">
    <source>
        <dbReference type="Pfam" id="PF13619"/>
    </source>
</evidence>
<dbReference type="eggNOG" id="ENOG5033872">
    <property type="taxonomic scope" value="Bacteria"/>
</dbReference>
<name>A4CCP0_9GAMM</name>
<evidence type="ECO:0000313" key="2">
    <source>
        <dbReference type="EMBL" id="EAR27333.1"/>
    </source>
</evidence>
<feature type="domain" description="KTSC" evidence="1">
    <location>
        <begin position="301"/>
        <end position="358"/>
    </location>
</feature>
<dbReference type="Pfam" id="PF13619">
    <property type="entry name" value="KTSC"/>
    <property type="match status" value="1"/>
</dbReference>
<dbReference type="RefSeq" id="WP_009838595.1">
    <property type="nucleotide sequence ID" value="NZ_AAOH01000006.1"/>
</dbReference>
<protein>
    <recommendedName>
        <fullName evidence="1">KTSC domain-containing protein</fullName>
    </recommendedName>
</protein>
<evidence type="ECO:0000313" key="3">
    <source>
        <dbReference type="Proteomes" id="UP000006201"/>
    </source>
</evidence>
<sequence length="384" mass="44318">MTKYLIIFVLSLSNYSYADYAPQDRYCSKQIDQLRLFYINGMFTTLDNFRDNLFWLDNFQYTELSSFQKGIKPTGSYNKDEDLHLQIYEIAQQKYADLPIFSKKYYVIKAILGGNLGSLSSEEVEMVEAVLQEIFSAVDFKRLNDTDYRNAYQKLLFQLHSCNRIILIGHSQGNYYTNSLFDEILSNYQYSDGYLASDYPMVGLASIATPTLSLGGNLGDEYRHLISHLTLEQDQIMRVVRILFGSMPSNFSISSLFDYTGHSLIDSYIRNPPVANQISNDIKQSISYQVPFPLFEQHPVSSTAFSHIGYSTINNVLDLKFKSGSVYRYYEVPIPVWENFYYSTSMGEFFNENIRGQYRAGKLEIESMKFMTFTSNEPIASVHK</sequence>
<dbReference type="EMBL" id="AAOH01000006">
    <property type="protein sequence ID" value="EAR27333.1"/>
    <property type="molecule type" value="Genomic_DNA"/>
</dbReference>
<comment type="caution">
    <text evidence="2">The sequence shown here is derived from an EMBL/GenBank/DDBJ whole genome shotgun (WGS) entry which is preliminary data.</text>
</comment>
<keyword evidence="3" id="KW-1185">Reference proteome</keyword>
<dbReference type="HOGENOM" id="CLU_775689_0_0_6"/>
<dbReference type="STRING" id="87626.PTD2_14877"/>
<reference evidence="2 3" key="1">
    <citation type="submission" date="2006-02" db="EMBL/GenBank/DDBJ databases">
        <authorList>
            <person name="Moran M.A."/>
            <person name="Kjelleberg S."/>
            <person name="Egan S."/>
            <person name="Saunders N."/>
            <person name="Thomas T."/>
            <person name="Ferriera S."/>
            <person name="Johnson J."/>
            <person name="Kravitz S."/>
            <person name="Halpern A."/>
            <person name="Remington K."/>
            <person name="Beeson K."/>
            <person name="Tran B."/>
            <person name="Rogers Y.-H."/>
            <person name="Friedman R."/>
            <person name="Venter J.C."/>
        </authorList>
    </citation>
    <scope>NUCLEOTIDE SEQUENCE [LARGE SCALE GENOMIC DNA]</scope>
    <source>
        <strain evidence="2 3">D2</strain>
    </source>
</reference>
<accession>A4CCP0</accession>